<evidence type="ECO:0000313" key="3">
    <source>
        <dbReference type="EMBL" id="TPX46563.1"/>
    </source>
</evidence>
<dbReference type="PANTHER" id="PTHR14149:SF17">
    <property type="entry name" value="GTPASE-ACTIVATING PROTEIN"/>
    <property type="match status" value="1"/>
</dbReference>
<dbReference type="STRING" id="286115.A0A507D519"/>
<name>A0A507D519_9FUNG</name>
<dbReference type="VEuPathDB" id="FungiDB:SeMB42_g03646"/>
<dbReference type="GO" id="GO:0046580">
    <property type="term" value="P:negative regulation of Ras protein signal transduction"/>
    <property type="evidence" value="ECO:0007669"/>
    <property type="project" value="TreeGrafter"/>
</dbReference>
<dbReference type="CDD" id="cd05132">
    <property type="entry name" value="RasGAP_GAPA"/>
    <property type="match status" value="1"/>
</dbReference>
<evidence type="ECO:0000313" key="4">
    <source>
        <dbReference type="Proteomes" id="UP000317494"/>
    </source>
</evidence>
<gene>
    <name evidence="3" type="ORF">SeMB42_g03646</name>
</gene>
<dbReference type="Pfam" id="PF00616">
    <property type="entry name" value="RasGAP"/>
    <property type="match status" value="1"/>
</dbReference>
<accession>A0A507D519</accession>
<organism evidence="3 4">
    <name type="scientific">Synchytrium endobioticum</name>
    <dbReference type="NCBI Taxonomy" id="286115"/>
    <lineage>
        <taxon>Eukaryota</taxon>
        <taxon>Fungi</taxon>
        <taxon>Fungi incertae sedis</taxon>
        <taxon>Chytridiomycota</taxon>
        <taxon>Chytridiomycota incertae sedis</taxon>
        <taxon>Chytridiomycetes</taxon>
        <taxon>Synchytriales</taxon>
        <taxon>Synchytriaceae</taxon>
        <taxon>Synchytrium</taxon>
    </lineage>
</organism>
<sequence>MILPSLFNFAVGRSGELAKSTLAMDGTRCRRRPSLDRTQSLAELVLELQLSIVQRTVPHIKPTPSKVQQLSDHLELVLRFAIYTDTPSFVSEAIPRTIPMEGPISTLPIHDRTNIVPSANLPLLSSSTSSLSAPAPGGSTSSPVPARKLIGAQRSLNYTSINTSGPFHGAILADSSSGSGPLSVVSMSSPTASSPISAVGDNRKYSVSALYSMGHDEIDDELTKAQRRLRDLKMRISAQSKKNFVLERDVRYLDGRIALLIQNRLALDEKDAISNITEEDLDTTATVAFPDERRRQLYGNLFFLLQSEPRYIATLTRLVSLAEIDTLLQTVMFTIYGNQYESREEYLLLSMFQNVLAAQFDAATDFGSLLRANTPVSRMMTTYTRRGPGQSYLKTVLSEKINSLIEQIDLDLEINPLKVYEQLVTDFQVQGSVAGDLPRCATAEEAISVPQVHGIIAPRLEKLMEITSDFLDTIIASLDQVPYGIRWICKQIRSLTKRKYPDASDYSICSLIGGFFMLRYVNPAIVTPQAYMLVESNPLKNPRRNLTLVAKLLQNLANKPAHSKETYMSSLNPFVEIKKQVINKFLNDLCEVGDFHDELEMDQYVALSKKELQLNVTLNEIYQTHGLLIQHKDFLAQGEKHHLRIILNDLGPAASQVSRSENKTIVLPLFSRWEQPIADVPSAIADSQLTKSDVLYMDTKALFVQLLRTMPSLASAGGAGPINLSKVAEAAALSRDPGLVKKGIKVRELLRELDDCGSTSSADGYRPMTEEVTAEIVHLGTLREKFYKETLSLEVVYKTICDHNNFLRSQLESYKAYLQNVRIQSGLVGNKNAKGQVQGPYKFSHAQLEKDGMIVESNVPENRRANIFFNILSPLPGTFVITLHFKGREKPILEMDLKLDDLLEKQSNQSPEAVLDLEYVQLSVAKTLKLINRTFLKR</sequence>
<dbReference type="EMBL" id="QEAN01000132">
    <property type="protein sequence ID" value="TPX46563.1"/>
    <property type="molecule type" value="Genomic_DNA"/>
</dbReference>
<feature type="domain" description="Ras-GAP" evidence="2">
    <location>
        <begin position="343"/>
        <end position="558"/>
    </location>
</feature>
<dbReference type="InterPro" id="IPR001936">
    <property type="entry name" value="RasGAP_dom"/>
</dbReference>
<dbReference type="Pfam" id="PF03836">
    <property type="entry name" value="RasGAP_C"/>
    <property type="match status" value="1"/>
</dbReference>
<evidence type="ECO:0000259" key="2">
    <source>
        <dbReference type="PROSITE" id="PS50018"/>
    </source>
</evidence>
<dbReference type="InterPro" id="IPR000593">
    <property type="entry name" value="RasGAP_C"/>
</dbReference>
<protein>
    <recommendedName>
        <fullName evidence="2">Ras-GAP domain-containing protein</fullName>
    </recommendedName>
</protein>
<evidence type="ECO:0000256" key="1">
    <source>
        <dbReference type="SAM" id="Coils"/>
    </source>
</evidence>
<dbReference type="SMART" id="SM00323">
    <property type="entry name" value="RasGAP"/>
    <property type="match status" value="1"/>
</dbReference>
<dbReference type="InterPro" id="IPR008936">
    <property type="entry name" value="Rho_GTPase_activation_prot"/>
</dbReference>
<reference evidence="3 4" key="1">
    <citation type="journal article" date="2019" name="Sci. Rep.">
        <title>Comparative genomics of chytrid fungi reveal insights into the obligate biotrophic and pathogenic lifestyle of Synchytrium endobioticum.</title>
        <authorList>
            <person name="van de Vossenberg B.T.L.H."/>
            <person name="Warris S."/>
            <person name="Nguyen H.D.T."/>
            <person name="van Gent-Pelzer M.P.E."/>
            <person name="Joly D.L."/>
            <person name="van de Geest H.C."/>
            <person name="Bonants P.J.M."/>
            <person name="Smith D.S."/>
            <person name="Levesque C.A."/>
            <person name="van der Lee T.A.J."/>
        </authorList>
    </citation>
    <scope>NUCLEOTIDE SEQUENCE [LARGE SCALE GENOMIC DNA]</scope>
    <source>
        <strain evidence="3 4">MB42</strain>
    </source>
</reference>
<proteinExistence type="predicted"/>
<dbReference type="PROSITE" id="PS50018">
    <property type="entry name" value="RAS_GTPASE_ACTIV_2"/>
    <property type="match status" value="1"/>
</dbReference>
<comment type="caution">
    <text evidence="3">The sequence shown here is derived from an EMBL/GenBank/DDBJ whole genome shotgun (WGS) entry which is preliminary data.</text>
</comment>
<dbReference type="GO" id="GO:0005096">
    <property type="term" value="F:GTPase activator activity"/>
    <property type="evidence" value="ECO:0007669"/>
    <property type="project" value="TreeGrafter"/>
</dbReference>
<keyword evidence="4" id="KW-1185">Reference proteome</keyword>
<dbReference type="PANTHER" id="PTHR14149">
    <property type="entry name" value="RAS GTPASE-ACTIVATING PROTEIN WITH IQ MOTIF"/>
    <property type="match status" value="1"/>
</dbReference>
<keyword evidence="1" id="KW-0175">Coiled coil</keyword>
<dbReference type="Proteomes" id="UP000317494">
    <property type="component" value="Unassembled WGS sequence"/>
</dbReference>
<feature type="coiled-coil region" evidence="1">
    <location>
        <begin position="215"/>
        <end position="242"/>
    </location>
</feature>
<dbReference type="GO" id="GO:0005938">
    <property type="term" value="C:cell cortex"/>
    <property type="evidence" value="ECO:0007669"/>
    <property type="project" value="TreeGrafter"/>
</dbReference>
<dbReference type="AlphaFoldDB" id="A0A507D519"/>
<dbReference type="Gene3D" id="1.10.506.10">
    <property type="entry name" value="GTPase Activation - p120gap, domain 1"/>
    <property type="match status" value="1"/>
</dbReference>
<dbReference type="SUPFAM" id="SSF143885">
    <property type="entry name" value="RGC domain-like"/>
    <property type="match status" value="1"/>
</dbReference>
<dbReference type="SUPFAM" id="SSF48350">
    <property type="entry name" value="GTPase activation domain, GAP"/>
    <property type="match status" value="1"/>
</dbReference>